<name>A0AAW2LXJ4_9LAMI</name>
<gene>
    <name evidence="1" type="ORF">Sangu_1942300</name>
</gene>
<comment type="caution">
    <text evidence="1">The sequence shown here is derived from an EMBL/GenBank/DDBJ whole genome shotgun (WGS) entry which is preliminary data.</text>
</comment>
<dbReference type="PANTHER" id="PTHR32448">
    <property type="entry name" value="OS08G0158400 PROTEIN"/>
    <property type="match status" value="1"/>
</dbReference>
<organism evidence="1">
    <name type="scientific">Sesamum angustifolium</name>
    <dbReference type="NCBI Taxonomy" id="2727405"/>
    <lineage>
        <taxon>Eukaryota</taxon>
        <taxon>Viridiplantae</taxon>
        <taxon>Streptophyta</taxon>
        <taxon>Embryophyta</taxon>
        <taxon>Tracheophyta</taxon>
        <taxon>Spermatophyta</taxon>
        <taxon>Magnoliopsida</taxon>
        <taxon>eudicotyledons</taxon>
        <taxon>Gunneridae</taxon>
        <taxon>Pentapetalae</taxon>
        <taxon>asterids</taxon>
        <taxon>lamiids</taxon>
        <taxon>Lamiales</taxon>
        <taxon>Pedaliaceae</taxon>
        <taxon>Sesamum</taxon>
    </lineage>
</organism>
<protein>
    <submittedName>
        <fullName evidence="1">Berberine bridge enzyme-like 13</fullName>
    </submittedName>
</protein>
<reference evidence="1" key="2">
    <citation type="journal article" date="2024" name="Plant">
        <title>Genomic evolution and insights into agronomic trait innovations of Sesamum species.</title>
        <authorList>
            <person name="Miao H."/>
            <person name="Wang L."/>
            <person name="Qu L."/>
            <person name="Liu H."/>
            <person name="Sun Y."/>
            <person name="Le M."/>
            <person name="Wang Q."/>
            <person name="Wei S."/>
            <person name="Zheng Y."/>
            <person name="Lin W."/>
            <person name="Duan Y."/>
            <person name="Cao H."/>
            <person name="Xiong S."/>
            <person name="Wang X."/>
            <person name="Wei L."/>
            <person name="Li C."/>
            <person name="Ma Q."/>
            <person name="Ju M."/>
            <person name="Zhao R."/>
            <person name="Li G."/>
            <person name="Mu C."/>
            <person name="Tian Q."/>
            <person name="Mei H."/>
            <person name="Zhang T."/>
            <person name="Gao T."/>
            <person name="Zhang H."/>
        </authorList>
    </citation>
    <scope>NUCLEOTIDE SEQUENCE</scope>
    <source>
        <strain evidence="1">G01</strain>
    </source>
</reference>
<proteinExistence type="predicted"/>
<evidence type="ECO:0000313" key="1">
    <source>
        <dbReference type="EMBL" id="KAL0323230.1"/>
    </source>
</evidence>
<accession>A0AAW2LXJ4</accession>
<dbReference type="Gene3D" id="3.40.462.20">
    <property type="match status" value="1"/>
</dbReference>
<dbReference type="EMBL" id="JACGWK010000012">
    <property type="protein sequence ID" value="KAL0323230.1"/>
    <property type="molecule type" value="Genomic_DNA"/>
</dbReference>
<reference evidence="1" key="1">
    <citation type="submission" date="2020-06" db="EMBL/GenBank/DDBJ databases">
        <authorList>
            <person name="Li T."/>
            <person name="Hu X."/>
            <person name="Zhang T."/>
            <person name="Song X."/>
            <person name="Zhang H."/>
            <person name="Dai N."/>
            <person name="Sheng W."/>
            <person name="Hou X."/>
            <person name="Wei L."/>
        </authorList>
    </citation>
    <scope>NUCLEOTIDE SEQUENCE</scope>
    <source>
        <strain evidence="1">G01</strain>
        <tissue evidence="1">Leaf</tissue>
    </source>
</reference>
<dbReference type="AlphaFoldDB" id="A0AAW2LXJ4"/>
<sequence length="99" mass="11238">MDRLLPLMQESFPKLGLVKEDCMGKRWIEAVLYSYELPYASTLRDLVGRNPNPSEAEDGKLVFTSYGGRIGEIPGSEILFPRRAENIYEIQRLVGSSEE</sequence>